<accession>A0A821EB37</accession>
<protein>
    <submittedName>
        <fullName evidence="2">Uncharacterized protein</fullName>
    </submittedName>
</protein>
<organism evidence="2 3">
    <name type="scientific">Rotaria magnacalcarata</name>
    <dbReference type="NCBI Taxonomy" id="392030"/>
    <lineage>
        <taxon>Eukaryota</taxon>
        <taxon>Metazoa</taxon>
        <taxon>Spiralia</taxon>
        <taxon>Gnathifera</taxon>
        <taxon>Rotifera</taxon>
        <taxon>Eurotatoria</taxon>
        <taxon>Bdelloidea</taxon>
        <taxon>Philodinida</taxon>
        <taxon>Philodinidae</taxon>
        <taxon>Rotaria</taxon>
    </lineage>
</organism>
<name>A0A821EB37_9BILA</name>
<dbReference type="AlphaFoldDB" id="A0A821EB37"/>
<dbReference type="Proteomes" id="UP000663866">
    <property type="component" value="Unassembled WGS sequence"/>
</dbReference>
<keyword evidence="1" id="KW-0472">Membrane</keyword>
<evidence type="ECO:0000313" key="2">
    <source>
        <dbReference type="EMBL" id="CAF4633204.1"/>
    </source>
</evidence>
<dbReference type="EMBL" id="CAJOBG010081387">
    <property type="protein sequence ID" value="CAF4633204.1"/>
    <property type="molecule type" value="Genomic_DNA"/>
</dbReference>
<keyword evidence="1" id="KW-0812">Transmembrane</keyword>
<comment type="caution">
    <text evidence="2">The sequence shown here is derived from an EMBL/GenBank/DDBJ whole genome shotgun (WGS) entry which is preliminary data.</text>
</comment>
<evidence type="ECO:0000313" key="3">
    <source>
        <dbReference type="Proteomes" id="UP000663866"/>
    </source>
</evidence>
<keyword evidence="3" id="KW-1185">Reference proteome</keyword>
<feature type="non-terminal residue" evidence="2">
    <location>
        <position position="1"/>
    </location>
</feature>
<keyword evidence="1" id="KW-1133">Transmembrane helix</keyword>
<gene>
    <name evidence="2" type="ORF">OVN521_LOCUS46298</name>
</gene>
<feature type="transmembrane region" description="Helical" evidence="1">
    <location>
        <begin position="12"/>
        <end position="31"/>
    </location>
</feature>
<proteinExistence type="predicted"/>
<sequence length="50" mass="5133">CTNSISGNSTITLSIIGSVLLFAAMSSIFLLRFKIISASVNLTISALGSV</sequence>
<reference evidence="2" key="1">
    <citation type="submission" date="2021-02" db="EMBL/GenBank/DDBJ databases">
        <authorList>
            <person name="Nowell W R."/>
        </authorList>
    </citation>
    <scope>NUCLEOTIDE SEQUENCE</scope>
</reference>
<evidence type="ECO:0000256" key="1">
    <source>
        <dbReference type="SAM" id="Phobius"/>
    </source>
</evidence>